<feature type="domain" description="PurM-like C-terminal" evidence="3">
    <location>
        <begin position="161"/>
        <end position="312"/>
    </location>
</feature>
<protein>
    <submittedName>
        <fullName evidence="4">Hydrogenase expression/formation protein HypE</fullName>
    </submittedName>
</protein>
<dbReference type="InterPro" id="IPR011854">
    <property type="entry name" value="HypE"/>
</dbReference>
<dbReference type="PIRSF" id="PIRSF005644">
    <property type="entry name" value="Hdrgns_mtr_HypE"/>
    <property type="match status" value="1"/>
</dbReference>
<dbReference type="RefSeq" id="WP_076382799.1">
    <property type="nucleotide sequence ID" value="NZ_AP017422.1"/>
</dbReference>
<sequence length="321" mass="33940">MQYTYSIPGFKGALPASKVYQDCVFEILSNKWLDLQHDGVVLSLNGKMAFSTGSYMANPLFFPGGSIGNLAVNGAVNNLAMCGAVAKYISLCFIIEEGLSPYVFKQVLLSIKDAAFSAGVTIVTGDTKVVEKGSCNGLYINTTGIGYVHTRAAIDYKRIQTGDVLVVSGTPGMHGVAMLCANGEDGGKGVMQSDTAPLHEMVFRLLDVFGNDVKYLRDPTGGGIASVLNETAELTNLCFAVDEEHIPIAEEIRNACDSLGIDPLYTENAGILMAVVKKESAAACVALMRNCAGGEKAAIIGEVLTASSGEVIMRSLQEELV</sequence>
<dbReference type="InterPro" id="IPR016188">
    <property type="entry name" value="PurM-like_N"/>
</dbReference>
<name>A0A173MEL6_9BACT</name>
<dbReference type="NCBIfam" id="TIGR02124">
    <property type="entry name" value="hypE"/>
    <property type="match status" value="1"/>
</dbReference>
<dbReference type="PANTHER" id="PTHR30303:SF0">
    <property type="entry name" value="CARBAMOYL DEHYDRATASE HYPE"/>
    <property type="match status" value="1"/>
</dbReference>
<dbReference type="InterPro" id="IPR010918">
    <property type="entry name" value="PurM-like_C_dom"/>
</dbReference>
<dbReference type="AlphaFoldDB" id="A0A173MEL6"/>
<dbReference type="Gene3D" id="3.30.1330.10">
    <property type="entry name" value="PurM-like, N-terminal domain"/>
    <property type="match status" value="1"/>
</dbReference>
<evidence type="ECO:0000256" key="1">
    <source>
        <dbReference type="ARBA" id="ARBA00006243"/>
    </source>
</evidence>
<dbReference type="InterPro" id="IPR036921">
    <property type="entry name" value="PurM-like_N_sf"/>
</dbReference>
<evidence type="ECO:0000259" key="3">
    <source>
        <dbReference type="Pfam" id="PF02769"/>
    </source>
</evidence>
<dbReference type="InterPro" id="IPR036676">
    <property type="entry name" value="PurM-like_C_sf"/>
</dbReference>
<organism evidence="4 5">
    <name type="scientific">Filimonas lacunae</name>
    <dbReference type="NCBI Taxonomy" id="477680"/>
    <lineage>
        <taxon>Bacteria</taxon>
        <taxon>Pseudomonadati</taxon>
        <taxon>Bacteroidota</taxon>
        <taxon>Chitinophagia</taxon>
        <taxon>Chitinophagales</taxon>
        <taxon>Chitinophagaceae</taxon>
        <taxon>Filimonas</taxon>
    </lineage>
</organism>
<keyword evidence="5" id="KW-1185">Reference proteome</keyword>
<dbReference type="SUPFAM" id="SSF55326">
    <property type="entry name" value="PurM N-terminal domain-like"/>
    <property type="match status" value="1"/>
</dbReference>
<evidence type="ECO:0000313" key="4">
    <source>
        <dbReference type="EMBL" id="SIT34576.1"/>
    </source>
</evidence>
<dbReference type="Proteomes" id="UP000186917">
    <property type="component" value="Unassembled WGS sequence"/>
</dbReference>
<accession>A0A173MEL6</accession>
<dbReference type="Gene3D" id="3.90.650.10">
    <property type="entry name" value="PurM-like C-terminal domain"/>
    <property type="match status" value="1"/>
</dbReference>
<feature type="domain" description="PurM-like N-terminal" evidence="2">
    <location>
        <begin position="38"/>
        <end position="148"/>
    </location>
</feature>
<gene>
    <name evidence="4" type="ORF">SAMN05421788_11747</name>
</gene>
<comment type="similarity">
    <text evidence="1">Belongs to the HypE family.</text>
</comment>
<reference evidence="5" key="1">
    <citation type="submission" date="2017-01" db="EMBL/GenBank/DDBJ databases">
        <authorList>
            <person name="Varghese N."/>
            <person name="Submissions S."/>
        </authorList>
    </citation>
    <scope>NUCLEOTIDE SEQUENCE [LARGE SCALE GENOMIC DNA]</scope>
    <source>
        <strain evidence="5">DSM 21054</strain>
    </source>
</reference>
<evidence type="ECO:0000313" key="5">
    <source>
        <dbReference type="Proteomes" id="UP000186917"/>
    </source>
</evidence>
<dbReference type="SUPFAM" id="SSF56042">
    <property type="entry name" value="PurM C-terminal domain-like"/>
    <property type="match status" value="1"/>
</dbReference>
<dbReference type="Pfam" id="PF00586">
    <property type="entry name" value="AIRS"/>
    <property type="match status" value="1"/>
</dbReference>
<dbReference type="EMBL" id="FTOR01000017">
    <property type="protein sequence ID" value="SIT34576.1"/>
    <property type="molecule type" value="Genomic_DNA"/>
</dbReference>
<dbReference type="PANTHER" id="PTHR30303">
    <property type="entry name" value="HYDROGENASE ISOENZYMES FORMATION PROTEIN HYPE"/>
    <property type="match status" value="1"/>
</dbReference>
<evidence type="ECO:0000259" key="2">
    <source>
        <dbReference type="Pfam" id="PF00586"/>
    </source>
</evidence>
<dbReference type="KEGG" id="fln:FLA_1890"/>
<dbReference type="GO" id="GO:0051604">
    <property type="term" value="P:protein maturation"/>
    <property type="evidence" value="ECO:0007669"/>
    <property type="project" value="TreeGrafter"/>
</dbReference>
<proteinExistence type="inferred from homology"/>
<dbReference type="Pfam" id="PF02769">
    <property type="entry name" value="AIRS_C"/>
    <property type="match status" value="1"/>
</dbReference>
<dbReference type="OrthoDB" id="9801934at2"/>